<accession>A0A8S2W7X0</accession>
<keyword evidence="2" id="KW-0378">Hydrolase</keyword>
<dbReference type="Pfam" id="PF01150">
    <property type="entry name" value="GDA1_CD39"/>
    <property type="match status" value="1"/>
</dbReference>
<dbReference type="InterPro" id="IPR000407">
    <property type="entry name" value="GDA1_CD39_NTPase"/>
</dbReference>
<reference evidence="4" key="1">
    <citation type="submission" date="2021-02" db="EMBL/GenBank/DDBJ databases">
        <authorList>
            <person name="Nowell W R."/>
        </authorList>
    </citation>
    <scope>NUCLEOTIDE SEQUENCE</scope>
</reference>
<proteinExistence type="inferred from homology"/>
<keyword evidence="3" id="KW-0067">ATP-binding</keyword>
<protein>
    <submittedName>
        <fullName evidence="4">Uncharacterized protein</fullName>
    </submittedName>
</protein>
<sequence length="52" mass="5935">MGGASTQISFISPNATNDRFDMTLFDTQYDLYSHSYLCYGTEQLRLLHLGQL</sequence>
<dbReference type="Proteomes" id="UP000676336">
    <property type="component" value="Unassembled WGS sequence"/>
</dbReference>
<feature type="binding site" evidence="3">
    <location>
        <begin position="3"/>
        <end position="7"/>
    </location>
    <ligand>
        <name>ATP</name>
        <dbReference type="ChEBI" id="CHEBI:30616"/>
    </ligand>
</feature>
<organism evidence="4 5">
    <name type="scientific">Rotaria magnacalcarata</name>
    <dbReference type="NCBI Taxonomy" id="392030"/>
    <lineage>
        <taxon>Eukaryota</taxon>
        <taxon>Metazoa</taxon>
        <taxon>Spiralia</taxon>
        <taxon>Gnathifera</taxon>
        <taxon>Rotifera</taxon>
        <taxon>Eurotatoria</taxon>
        <taxon>Bdelloidea</taxon>
        <taxon>Philodinida</taxon>
        <taxon>Philodinidae</taxon>
        <taxon>Rotaria</taxon>
    </lineage>
</organism>
<gene>
    <name evidence="4" type="ORF">SMN809_LOCUS32139</name>
</gene>
<dbReference type="GO" id="GO:0005524">
    <property type="term" value="F:ATP binding"/>
    <property type="evidence" value="ECO:0007669"/>
    <property type="project" value="UniProtKB-KW"/>
</dbReference>
<evidence type="ECO:0000313" key="5">
    <source>
        <dbReference type="Proteomes" id="UP000676336"/>
    </source>
</evidence>
<dbReference type="EMBL" id="CAJOBI010066366">
    <property type="protein sequence ID" value="CAF4437913.1"/>
    <property type="molecule type" value="Genomic_DNA"/>
</dbReference>
<comment type="similarity">
    <text evidence="1">Belongs to the GDA1/CD39 NTPase family.</text>
</comment>
<evidence type="ECO:0000313" key="4">
    <source>
        <dbReference type="EMBL" id="CAF4437913.1"/>
    </source>
</evidence>
<feature type="non-terminal residue" evidence="4">
    <location>
        <position position="1"/>
    </location>
</feature>
<keyword evidence="3" id="KW-0547">Nucleotide-binding</keyword>
<evidence type="ECO:0000256" key="1">
    <source>
        <dbReference type="ARBA" id="ARBA00009283"/>
    </source>
</evidence>
<evidence type="ECO:0000256" key="3">
    <source>
        <dbReference type="PIRSR" id="PIRSR600407-2"/>
    </source>
</evidence>
<dbReference type="GO" id="GO:0016787">
    <property type="term" value="F:hydrolase activity"/>
    <property type="evidence" value="ECO:0007669"/>
    <property type="project" value="UniProtKB-KW"/>
</dbReference>
<comment type="caution">
    <text evidence="4">The sequence shown here is derived from an EMBL/GenBank/DDBJ whole genome shotgun (WGS) entry which is preliminary data.</text>
</comment>
<dbReference type="AlphaFoldDB" id="A0A8S2W7X0"/>
<dbReference type="Gene3D" id="3.30.420.150">
    <property type="entry name" value="Exopolyphosphatase. Domain 2"/>
    <property type="match status" value="1"/>
</dbReference>
<name>A0A8S2W7X0_9BILA</name>
<evidence type="ECO:0000256" key="2">
    <source>
        <dbReference type="ARBA" id="ARBA00022801"/>
    </source>
</evidence>